<dbReference type="RefSeq" id="WP_083360782.1">
    <property type="nucleotide sequence ID" value="NZ_FNTV01000001.1"/>
</dbReference>
<dbReference type="FunFam" id="2.160.10.10:FF:000037">
    <property type="entry name" value="Streptogramin A acetyltransferase"/>
    <property type="match status" value="1"/>
</dbReference>
<keyword evidence="2 6" id="KW-0808">Transferase</keyword>
<evidence type="ECO:0000256" key="5">
    <source>
        <dbReference type="ARBA" id="ARBA00023315"/>
    </source>
</evidence>
<keyword evidence="5" id="KW-0012">Acyltransferase</keyword>
<dbReference type="InterPro" id="IPR011004">
    <property type="entry name" value="Trimer_LpxA-like_sf"/>
</dbReference>
<dbReference type="CDD" id="cd03349">
    <property type="entry name" value="LbH_XAT"/>
    <property type="match status" value="1"/>
</dbReference>
<evidence type="ECO:0000313" key="6">
    <source>
        <dbReference type="EMBL" id="SEE86057.1"/>
    </source>
</evidence>
<proteinExistence type="inferred from homology"/>
<dbReference type="InterPro" id="IPR050179">
    <property type="entry name" value="Trans_hexapeptide_repeat"/>
</dbReference>
<dbReference type="Gene3D" id="2.160.10.10">
    <property type="entry name" value="Hexapeptide repeat proteins"/>
    <property type="match status" value="1"/>
</dbReference>
<evidence type="ECO:0000256" key="4">
    <source>
        <dbReference type="ARBA" id="ARBA00023251"/>
    </source>
</evidence>
<organism evidence="6 7">
    <name type="scientific">Arthrobacter alpinus</name>
    <dbReference type="NCBI Taxonomy" id="656366"/>
    <lineage>
        <taxon>Bacteria</taxon>
        <taxon>Bacillati</taxon>
        <taxon>Actinomycetota</taxon>
        <taxon>Actinomycetes</taxon>
        <taxon>Micrococcales</taxon>
        <taxon>Micrococcaceae</taxon>
        <taxon>Arthrobacter</taxon>
    </lineage>
</organism>
<name>A0A1H5MBB5_9MICC</name>
<dbReference type="GO" id="GO:0046677">
    <property type="term" value="P:response to antibiotic"/>
    <property type="evidence" value="ECO:0007669"/>
    <property type="project" value="UniProtKB-KW"/>
</dbReference>
<comment type="similarity">
    <text evidence="1">Belongs to the transferase hexapeptide repeat family.</text>
</comment>
<evidence type="ECO:0000256" key="3">
    <source>
        <dbReference type="ARBA" id="ARBA00022737"/>
    </source>
</evidence>
<dbReference type="Proteomes" id="UP000182725">
    <property type="component" value="Unassembled WGS sequence"/>
</dbReference>
<reference evidence="6 7" key="1">
    <citation type="submission" date="2016-10" db="EMBL/GenBank/DDBJ databases">
        <authorList>
            <person name="de Groot N.N."/>
        </authorList>
    </citation>
    <scope>NUCLEOTIDE SEQUENCE [LARGE SCALE GENOMIC DNA]</scope>
    <source>
        <strain evidence="6 7">DSM 22274</strain>
    </source>
</reference>
<evidence type="ECO:0000256" key="2">
    <source>
        <dbReference type="ARBA" id="ARBA00022679"/>
    </source>
</evidence>
<gene>
    <name evidence="6" type="ORF">SAMN04489740_2824</name>
</gene>
<dbReference type="SUPFAM" id="SSF51161">
    <property type="entry name" value="Trimeric LpxA-like enzymes"/>
    <property type="match status" value="1"/>
</dbReference>
<dbReference type="Pfam" id="PF00132">
    <property type="entry name" value="Hexapep"/>
    <property type="match status" value="1"/>
</dbReference>
<sequence length="217" mass="23687">MSSVDAPDPMQIHPIAGQDRVVFLKPLIQSPLIEVGEYSYYDDPRHATEFETRNVTHHYGPDKLIIGRFCAIASGVTFIMNGANHRMNGVSTYPFPIMGGAWGEHRDLVTDLPSRGDTIVGNDVWIGGNATIMPGVRIGHGAVISTEAVVAKDVPDYGIVGGNPATLIRHRYSEQDIRTLIELAWWNWPVPIITKNVRAISDGSVSALSTIASSLDR</sequence>
<dbReference type="GO" id="GO:0016746">
    <property type="term" value="F:acyltransferase activity"/>
    <property type="evidence" value="ECO:0007669"/>
    <property type="project" value="UniProtKB-KW"/>
</dbReference>
<dbReference type="AlphaFoldDB" id="A0A1H5MBB5"/>
<accession>A0A1H5MBB5</accession>
<dbReference type="PANTHER" id="PTHR43300:SF11">
    <property type="entry name" value="ACETYLTRANSFERASE RV3034C-RELATED"/>
    <property type="match status" value="1"/>
</dbReference>
<protein>
    <submittedName>
        <fullName evidence="6">Virginiamycin A acetyltransferase</fullName>
    </submittedName>
</protein>
<evidence type="ECO:0000313" key="7">
    <source>
        <dbReference type="Proteomes" id="UP000182725"/>
    </source>
</evidence>
<dbReference type="PANTHER" id="PTHR43300">
    <property type="entry name" value="ACETYLTRANSFERASE"/>
    <property type="match status" value="1"/>
</dbReference>
<dbReference type="EMBL" id="FNTV01000001">
    <property type="protein sequence ID" value="SEE86057.1"/>
    <property type="molecule type" value="Genomic_DNA"/>
</dbReference>
<dbReference type="InterPro" id="IPR001451">
    <property type="entry name" value="Hexapep"/>
</dbReference>
<keyword evidence="4" id="KW-0046">Antibiotic resistance</keyword>
<evidence type="ECO:0000256" key="1">
    <source>
        <dbReference type="ARBA" id="ARBA00007274"/>
    </source>
</evidence>
<keyword evidence="3" id="KW-0677">Repeat</keyword>